<gene>
    <name evidence="1" type="ORF">II3_05038</name>
</gene>
<comment type="caution">
    <text evidence="1">The sequence shown here is derived from an EMBL/GenBank/DDBJ whole genome shotgun (WGS) entry which is preliminary data.</text>
</comment>
<dbReference type="AlphaFoldDB" id="J8BJJ2"/>
<accession>J8BJJ2</accession>
<proteinExistence type="predicted"/>
<dbReference type="PATRIC" id="fig|1053219.3.peg.5146"/>
<protein>
    <submittedName>
        <fullName evidence="1">Uncharacterized protein</fullName>
    </submittedName>
</protein>
<sequence length="99" mass="11295">MKVMCIKNSGDKFSEVVLNQGYNRDSIINLETDKEYVVYGISSLNGALDYLILGENENLPSWYPAELFEVSNPLQPLEGVAPHIHQLKVYFYTKYGLFT</sequence>
<evidence type="ECO:0000313" key="1">
    <source>
        <dbReference type="EMBL" id="EJQ94093.1"/>
    </source>
</evidence>
<dbReference type="Proteomes" id="UP000006997">
    <property type="component" value="Unassembled WGS sequence"/>
</dbReference>
<dbReference type="HOGENOM" id="CLU_151777_1_0_9"/>
<dbReference type="EMBL" id="AHEN01000046">
    <property type="protein sequence ID" value="EJQ94093.1"/>
    <property type="molecule type" value="Genomic_DNA"/>
</dbReference>
<reference evidence="1 2" key="1">
    <citation type="submission" date="2012-04" db="EMBL/GenBank/DDBJ databases">
        <title>The Genome Sequence of Bacillus cereus MC67.</title>
        <authorList>
            <consortium name="The Broad Institute Genome Sequencing Platform"/>
            <consortium name="The Broad Institute Genome Sequencing Center for Infectious Disease"/>
            <person name="Feldgarden M."/>
            <person name="Van der Auwera G.A."/>
            <person name="Mahillon J."/>
            <person name="Duprez V."/>
            <person name="Timmery S."/>
            <person name="Mattelet C."/>
            <person name="Dierick K."/>
            <person name="Sun M."/>
            <person name="Yu Z."/>
            <person name="Zhu L."/>
            <person name="Hu X."/>
            <person name="Shank E.B."/>
            <person name="Swiecicka I."/>
            <person name="Hansen B.M."/>
            <person name="Andrup L."/>
            <person name="Young S.K."/>
            <person name="Zeng Q."/>
            <person name="Gargeya S."/>
            <person name="Fitzgerald M."/>
            <person name="Haas B."/>
            <person name="Abouelleil A."/>
            <person name="Alvarado L."/>
            <person name="Arachchi H.M."/>
            <person name="Berlin A."/>
            <person name="Chapman S.B."/>
            <person name="Goldberg J."/>
            <person name="Griggs A."/>
            <person name="Gujja S."/>
            <person name="Hansen M."/>
            <person name="Howarth C."/>
            <person name="Imamovic A."/>
            <person name="Larimer J."/>
            <person name="McCowen C."/>
            <person name="Montmayeur A."/>
            <person name="Murphy C."/>
            <person name="Neiman D."/>
            <person name="Pearson M."/>
            <person name="Priest M."/>
            <person name="Roberts A."/>
            <person name="Saif S."/>
            <person name="Shea T."/>
            <person name="Sisk P."/>
            <person name="Sykes S."/>
            <person name="Wortman J."/>
            <person name="Nusbaum C."/>
            <person name="Birren B."/>
        </authorList>
    </citation>
    <scope>NUCLEOTIDE SEQUENCE [LARGE SCALE GENOMIC DNA]</scope>
    <source>
        <strain evidence="1 2">MC67</strain>
    </source>
</reference>
<organism evidence="1 2">
    <name type="scientific">Bacillus cereus MC67</name>
    <dbReference type="NCBI Taxonomy" id="1053219"/>
    <lineage>
        <taxon>Bacteria</taxon>
        <taxon>Bacillati</taxon>
        <taxon>Bacillota</taxon>
        <taxon>Bacilli</taxon>
        <taxon>Bacillales</taxon>
        <taxon>Bacillaceae</taxon>
        <taxon>Bacillus</taxon>
        <taxon>Bacillus cereus group</taxon>
    </lineage>
</organism>
<evidence type="ECO:0000313" key="2">
    <source>
        <dbReference type="Proteomes" id="UP000006997"/>
    </source>
</evidence>
<name>J8BJJ2_BACCE</name>